<feature type="transmembrane region" description="Helical" evidence="5">
    <location>
        <begin position="289"/>
        <end position="308"/>
    </location>
</feature>
<dbReference type="AlphaFoldDB" id="A0A2R6XXX0"/>
<dbReference type="GO" id="GO:0048038">
    <property type="term" value="F:quinone binding"/>
    <property type="evidence" value="ECO:0007669"/>
    <property type="project" value="UniProtKB-KW"/>
</dbReference>
<dbReference type="GO" id="GO:0008137">
    <property type="term" value="F:NADH dehydrogenase (ubiquinone) activity"/>
    <property type="evidence" value="ECO:0007669"/>
    <property type="project" value="InterPro"/>
</dbReference>
<keyword evidence="3 5" id="KW-1133">Transmembrane helix</keyword>
<feature type="transmembrane region" description="Helical" evidence="5">
    <location>
        <begin position="386"/>
        <end position="405"/>
    </location>
</feature>
<dbReference type="HAMAP" id="MF_00445">
    <property type="entry name" value="NDH1_NuoN_1"/>
    <property type="match status" value="1"/>
</dbReference>
<feature type="transmembrane region" description="Helical" evidence="5">
    <location>
        <begin position="411"/>
        <end position="440"/>
    </location>
</feature>
<keyword evidence="2 5" id="KW-0812">Transmembrane</keyword>
<evidence type="ECO:0000256" key="3">
    <source>
        <dbReference type="ARBA" id="ARBA00022989"/>
    </source>
</evidence>
<evidence type="ECO:0000313" key="9">
    <source>
        <dbReference type="Proteomes" id="UP000244338"/>
    </source>
</evidence>
<dbReference type="InterPro" id="IPR001750">
    <property type="entry name" value="ND/Mrp_TM"/>
</dbReference>
<evidence type="ECO:0000313" key="8">
    <source>
        <dbReference type="EMBL" id="PTQ55269.1"/>
    </source>
</evidence>
<evidence type="ECO:0000256" key="5">
    <source>
        <dbReference type="HAMAP-Rule" id="MF_00445"/>
    </source>
</evidence>
<evidence type="ECO:0000256" key="2">
    <source>
        <dbReference type="ARBA" id="ARBA00022692"/>
    </source>
</evidence>
<dbReference type="PANTHER" id="PTHR22773">
    <property type="entry name" value="NADH DEHYDROGENASE"/>
    <property type="match status" value="1"/>
</dbReference>
<name>A0A2R6XXX0_9BACL</name>
<protein>
    <recommendedName>
        <fullName evidence="5">NADH-quinone oxidoreductase subunit N</fullName>
        <ecNumber evidence="5">7.1.1.-</ecNumber>
    </recommendedName>
    <alternativeName>
        <fullName evidence="5">NADH dehydrogenase I subunit N</fullName>
    </alternativeName>
    <alternativeName>
        <fullName evidence="5">NDH-1 subunit N</fullName>
    </alternativeName>
</protein>
<dbReference type="GO" id="GO:0050136">
    <property type="term" value="F:NADH dehydrogenase (quinone) (non-electrogenic) activity"/>
    <property type="evidence" value="ECO:0007669"/>
    <property type="project" value="UniProtKB-UniRule"/>
</dbReference>
<keyword evidence="5" id="KW-0520">NAD</keyword>
<keyword evidence="5" id="KW-0874">Quinone</keyword>
<keyword evidence="5" id="KW-1003">Cell membrane</keyword>
<keyword evidence="5" id="KW-0813">Transport</keyword>
<reference evidence="9" key="1">
    <citation type="journal article" date="2018" name="Sci. Rep.">
        <title>Lignite coal burning seam in the remote Altai Mountains harbors a hydrogen-driven thermophilic microbial community.</title>
        <authorList>
            <person name="Kadnikov V.V."/>
            <person name="Mardanov A.V."/>
            <person name="Ivasenko D.A."/>
            <person name="Antsiferov D.V."/>
            <person name="Beletsky A.V."/>
            <person name="Karnachuk O.V."/>
            <person name="Ravin N.V."/>
        </authorList>
    </citation>
    <scope>NUCLEOTIDE SEQUENCE [LARGE SCALE GENOMIC DNA]</scope>
</reference>
<keyword evidence="8" id="KW-0830">Ubiquinone</keyword>
<dbReference type="EC" id="7.1.1.-" evidence="5"/>
<organism evidence="8 9">
    <name type="scientific">Candidatus Carbonibacillus altaicus</name>
    <dbReference type="NCBI Taxonomy" id="2163959"/>
    <lineage>
        <taxon>Bacteria</taxon>
        <taxon>Bacillati</taxon>
        <taxon>Bacillota</taxon>
        <taxon>Bacilli</taxon>
        <taxon>Bacillales</taxon>
        <taxon>Candidatus Carbonibacillus</taxon>
    </lineage>
</organism>
<evidence type="ECO:0000256" key="6">
    <source>
        <dbReference type="RuleBase" id="RU000320"/>
    </source>
</evidence>
<comment type="caution">
    <text evidence="8">The sequence shown here is derived from an EMBL/GenBank/DDBJ whole genome shotgun (WGS) entry which is preliminary data.</text>
</comment>
<feature type="transmembrane region" description="Helical" evidence="5">
    <location>
        <begin position="115"/>
        <end position="130"/>
    </location>
</feature>
<comment type="similarity">
    <text evidence="5">Belongs to the complex I subunit 2 family.</text>
</comment>
<feature type="transmembrane region" description="Helical" evidence="5">
    <location>
        <begin position="136"/>
        <end position="155"/>
    </location>
</feature>
<dbReference type="Pfam" id="PF00361">
    <property type="entry name" value="Proton_antipo_M"/>
    <property type="match status" value="1"/>
</dbReference>
<dbReference type="InterPro" id="IPR010096">
    <property type="entry name" value="NADH-Q_OxRdtase_suN/2"/>
</dbReference>
<feature type="transmembrane region" description="Helical" evidence="5">
    <location>
        <begin position="42"/>
        <end position="62"/>
    </location>
</feature>
<comment type="subunit">
    <text evidence="5">NDH-1 is composed of 14 different subunits. Subunits NuoA, H, J, K, L, M, N constitute the membrane sector of the complex.</text>
</comment>
<comment type="function">
    <text evidence="5">NDH-1 shuttles electrons from NADH, via FMN and iron-sulfur (Fe-S) centers, to quinones in the respiratory chain. The immediate electron acceptor for the enzyme in this species is believed to be a menaquinone. Couples the redox reaction to proton translocation (for every two electrons transferred, four hydrogen ions are translocated across the cytoplasmic membrane), and thus conserves the redox energy in a proton gradient.</text>
</comment>
<feature type="transmembrane region" description="Helical" evidence="5">
    <location>
        <begin position="215"/>
        <end position="240"/>
    </location>
</feature>
<evidence type="ECO:0000256" key="4">
    <source>
        <dbReference type="ARBA" id="ARBA00023136"/>
    </source>
</evidence>
<keyword evidence="5" id="KW-1278">Translocase</keyword>
<feature type="transmembrane region" description="Helical" evidence="5">
    <location>
        <begin position="167"/>
        <end position="188"/>
    </location>
</feature>
<keyword evidence="4 5" id="KW-0472">Membrane</keyword>
<comment type="subcellular location">
    <subcellularLocation>
        <location evidence="1 5">Cell membrane</location>
        <topology evidence="1 5">Multi-pass membrane protein</topology>
    </subcellularLocation>
    <subcellularLocation>
        <location evidence="6">Membrane</location>
        <topology evidence="6">Multi-pass membrane protein</topology>
    </subcellularLocation>
</comment>
<proteinExistence type="inferred from homology"/>
<dbReference type="NCBIfam" id="TIGR01770">
    <property type="entry name" value="NDH_I_N"/>
    <property type="match status" value="1"/>
</dbReference>
<accession>A0A2R6XXX0</accession>
<dbReference type="Proteomes" id="UP000244338">
    <property type="component" value="Unassembled WGS sequence"/>
</dbReference>
<evidence type="ECO:0000259" key="7">
    <source>
        <dbReference type="Pfam" id="PF00361"/>
    </source>
</evidence>
<dbReference type="GO" id="GO:0042773">
    <property type="term" value="P:ATP synthesis coupled electron transport"/>
    <property type="evidence" value="ECO:0007669"/>
    <property type="project" value="InterPro"/>
</dbReference>
<dbReference type="EMBL" id="PEBX01000151">
    <property type="protein sequence ID" value="PTQ55269.1"/>
    <property type="molecule type" value="Genomic_DNA"/>
</dbReference>
<feature type="domain" description="NADH:quinone oxidoreductase/Mrp antiporter transmembrane" evidence="7">
    <location>
        <begin position="132"/>
        <end position="436"/>
    </location>
</feature>
<comment type="catalytic activity">
    <reaction evidence="5">
        <text>a quinone + NADH + 5 H(+)(in) = a quinol + NAD(+) + 4 H(+)(out)</text>
        <dbReference type="Rhea" id="RHEA:57888"/>
        <dbReference type="ChEBI" id="CHEBI:15378"/>
        <dbReference type="ChEBI" id="CHEBI:24646"/>
        <dbReference type="ChEBI" id="CHEBI:57540"/>
        <dbReference type="ChEBI" id="CHEBI:57945"/>
        <dbReference type="ChEBI" id="CHEBI:132124"/>
    </reaction>
</comment>
<feature type="transmembrane region" description="Helical" evidence="5">
    <location>
        <begin position="12"/>
        <end position="30"/>
    </location>
</feature>
<feature type="transmembrane region" description="Helical" evidence="5">
    <location>
        <begin position="317"/>
        <end position="338"/>
    </location>
</feature>
<gene>
    <name evidence="5" type="primary">nuoN</name>
    <name evidence="8" type="ORF">BSOLF_2602</name>
</gene>
<sequence length="506" mass="55072">MMFTSWQTLNWSVLFPQIIILITAILVLLTEITLPKEASRKPIFLLGMVGIVAAFISLVVLAGTTDTVLEFGNALRLDGFALLFSLILMVGTFLVFLLGLDGLDEARPTGYESEYVALSLFALLGGLVLAEATDLITLFIGLELLSISAYVLVGVKKQSLLATEGALKYVLTGGIASAVFLFGASYLVGLSGVTNLYEIALVLAQGTVMDRYGPLVFIGFLFMLTGLSFKIASVPFYMWVPDVYQGAPLATTTFLATVSKTAGFAFLIRLLLATFYLLPVGGQEFMQQATPYVAALSIASMLIGNLLAMRQVNLKRMLAYSSIAHAGYILIPLASFNPNMVDEMAFYLVAYLFMTFGAFAVIDAAYRDSGSYDLKALAGLYHRAPFLAIAILVFMLSLAGLPITAGFWAKWYIFIGAIWGGHMVLAITLAVASIISYYYYFAVLKQVFMRPGTTERPLKQATGSFIVTVVAFAGTLLIGLFPQSILDMFQHVFHAANMFDLFQGRF</sequence>
<feature type="transmembrane region" description="Helical" evidence="5">
    <location>
        <begin position="82"/>
        <end position="103"/>
    </location>
</feature>
<evidence type="ECO:0000256" key="1">
    <source>
        <dbReference type="ARBA" id="ARBA00004651"/>
    </source>
</evidence>
<feature type="transmembrane region" description="Helical" evidence="5">
    <location>
        <begin position="252"/>
        <end position="277"/>
    </location>
</feature>
<feature type="transmembrane region" description="Helical" evidence="5">
    <location>
        <begin position="461"/>
        <end position="481"/>
    </location>
</feature>
<dbReference type="GO" id="GO:0005886">
    <property type="term" value="C:plasma membrane"/>
    <property type="evidence" value="ECO:0007669"/>
    <property type="project" value="UniProtKB-SubCell"/>
</dbReference>
<feature type="transmembrane region" description="Helical" evidence="5">
    <location>
        <begin position="344"/>
        <end position="366"/>
    </location>
</feature>